<evidence type="ECO:0000313" key="1">
    <source>
        <dbReference type="EMBL" id="MBW88446.1"/>
    </source>
</evidence>
<reference evidence="1" key="1">
    <citation type="submission" date="2018-02" db="EMBL/GenBank/DDBJ databases">
        <title>Rhizophora mucronata_Transcriptome.</title>
        <authorList>
            <person name="Meera S.P."/>
            <person name="Sreeshan A."/>
            <person name="Augustine A."/>
        </authorList>
    </citation>
    <scope>NUCLEOTIDE SEQUENCE</scope>
    <source>
        <tissue evidence="1">Leaf</tissue>
    </source>
</reference>
<name>A0A2P2J4P1_RHIMU</name>
<sequence>MCSITFSISVILFA</sequence>
<organism evidence="1">
    <name type="scientific">Rhizophora mucronata</name>
    <name type="common">Asiatic mangrove</name>
    <dbReference type="NCBI Taxonomy" id="61149"/>
    <lineage>
        <taxon>Eukaryota</taxon>
        <taxon>Viridiplantae</taxon>
        <taxon>Streptophyta</taxon>
        <taxon>Embryophyta</taxon>
        <taxon>Tracheophyta</taxon>
        <taxon>Spermatophyta</taxon>
        <taxon>Magnoliopsida</taxon>
        <taxon>eudicotyledons</taxon>
        <taxon>Gunneridae</taxon>
        <taxon>Pentapetalae</taxon>
        <taxon>rosids</taxon>
        <taxon>fabids</taxon>
        <taxon>Malpighiales</taxon>
        <taxon>Rhizophoraceae</taxon>
        <taxon>Rhizophora</taxon>
    </lineage>
</organism>
<protein>
    <submittedName>
        <fullName evidence="1">Uncharacterized protein</fullName>
    </submittedName>
</protein>
<accession>A0A2P2J4P1</accession>
<dbReference type="EMBL" id="GGEC01007963">
    <property type="protein sequence ID" value="MBW88446.1"/>
    <property type="molecule type" value="Transcribed_RNA"/>
</dbReference>
<proteinExistence type="predicted"/>